<dbReference type="EMBL" id="KN819342">
    <property type="protein sequence ID" value="KIJ14539.1"/>
    <property type="molecule type" value="Genomic_DNA"/>
</dbReference>
<dbReference type="AlphaFoldDB" id="A0A0C9SXP6"/>
<protein>
    <submittedName>
        <fullName evidence="2">Uncharacterized protein</fullName>
    </submittedName>
</protein>
<keyword evidence="1" id="KW-0472">Membrane</keyword>
<feature type="transmembrane region" description="Helical" evidence="1">
    <location>
        <begin position="59"/>
        <end position="81"/>
    </location>
</feature>
<evidence type="ECO:0000256" key="1">
    <source>
        <dbReference type="SAM" id="Phobius"/>
    </source>
</evidence>
<sequence length="203" mass="22593">VITLRVWYLFSDMPAVQYFAISAFVICATASCSLSAIMWEDVKTQIPGQTPIPTPSPKLAWIFAPGLIIHSTLLVLQIYRFVRSSNHMQRESLLWRFLKEGIFMYALCTPVTLSTLVHDLLTWTIVSLPMATSIISVCRAMLSIRSLAATSHVDVRWLLNHAELSRVQWKAGANGEIFVEVNEAAIELPSRPVTQGTTSSSEA</sequence>
<feature type="transmembrane region" description="Helical" evidence="1">
    <location>
        <begin position="15"/>
        <end position="39"/>
    </location>
</feature>
<evidence type="ECO:0000313" key="2">
    <source>
        <dbReference type="EMBL" id="KIJ14539.1"/>
    </source>
</evidence>
<dbReference type="OrthoDB" id="2679643at2759"/>
<dbReference type="HOGENOM" id="CLU_035509_13_2_1"/>
<reference evidence="3" key="2">
    <citation type="submission" date="2015-01" db="EMBL/GenBank/DDBJ databases">
        <title>Evolutionary Origins and Diversification of the Mycorrhizal Mutualists.</title>
        <authorList>
            <consortium name="DOE Joint Genome Institute"/>
            <consortium name="Mycorrhizal Genomics Consortium"/>
            <person name="Kohler A."/>
            <person name="Kuo A."/>
            <person name="Nagy L.G."/>
            <person name="Floudas D."/>
            <person name="Copeland A."/>
            <person name="Barry K.W."/>
            <person name="Cichocki N."/>
            <person name="Veneault-Fourrey C."/>
            <person name="LaButti K."/>
            <person name="Lindquist E.A."/>
            <person name="Lipzen A."/>
            <person name="Lundell T."/>
            <person name="Morin E."/>
            <person name="Murat C."/>
            <person name="Riley R."/>
            <person name="Ohm R."/>
            <person name="Sun H."/>
            <person name="Tunlid A."/>
            <person name="Henrissat B."/>
            <person name="Grigoriev I.V."/>
            <person name="Hibbett D.S."/>
            <person name="Martin F."/>
        </authorList>
    </citation>
    <scope>NUCLEOTIDE SEQUENCE [LARGE SCALE GENOMIC DNA]</scope>
    <source>
        <strain evidence="3">ATCC 200175</strain>
    </source>
</reference>
<keyword evidence="3" id="KW-1185">Reference proteome</keyword>
<organism evidence="2 3">
    <name type="scientific">Paxillus involutus ATCC 200175</name>
    <dbReference type="NCBI Taxonomy" id="664439"/>
    <lineage>
        <taxon>Eukaryota</taxon>
        <taxon>Fungi</taxon>
        <taxon>Dikarya</taxon>
        <taxon>Basidiomycota</taxon>
        <taxon>Agaricomycotina</taxon>
        <taxon>Agaricomycetes</taxon>
        <taxon>Agaricomycetidae</taxon>
        <taxon>Boletales</taxon>
        <taxon>Paxilineae</taxon>
        <taxon>Paxillaceae</taxon>
        <taxon>Paxillus</taxon>
    </lineage>
</organism>
<gene>
    <name evidence="2" type="ORF">PAXINDRAFT_78996</name>
</gene>
<name>A0A0C9SXP6_PAXIN</name>
<feature type="transmembrane region" description="Helical" evidence="1">
    <location>
        <begin position="93"/>
        <end position="114"/>
    </location>
</feature>
<proteinExistence type="predicted"/>
<accession>A0A0C9SXP6</accession>
<dbReference type="Proteomes" id="UP000053647">
    <property type="component" value="Unassembled WGS sequence"/>
</dbReference>
<reference evidence="2 3" key="1">
    <citation type="submission" date="2014-06" db="EMBL/GenBank/DDBJ databases">
        <authorList>
            <consortium name="DOE Joint Genome Institute"/>
            <person name="Kuo A."/>
            <person name="Kohler A."/>
            <person name="Nagy L.G."/>
            <person name="Floudas D."/>
            <person name="Copeland A."/>
            <person name="Barry K.W."/>
            <person name="Cichocki N."/>
            <person name="Veneault-Fourrey C."/>
            <person name="LaButti K."/>
            <person name="Lindquist E.A."/>
            <person name="Lipzen A."/>
            <person name="Lundell T."/>
            <person name="Morin E."/>
            <person name="Murat C."/>
            <person name="Sun H."/>
            <person name="Tunlid A."/>
            <person name="Henrissat B."/>
            <person name="Grigoriev I.V."/>
            <person name="Hibbett D.S."/>
            <person name="Martin F."/>
            <person name="Nordberg H.P."/>
            <person name="Cantor M.N."/>
            <person name="Hua S.X."/>
        </authorList>
    </citation>
    <scope>NUCLEOTIDE SEQUENCE [LARGE SCALE GENOMIC DNA]</scope>
    <source>
        <strain evidence="2 3">ATCC 200175</strain>
    </source>
</reference>
<evidence type="ECO:0000313" key="3">
    <source>
        <dbReference type="Proteomes" id="UP000053647"/>
    </source>
</evidence>
<keyword evidence="1" id="KW-1133">Transmembrane helix</keyword>
<feature type="transmembrane region" description="Helical" evidence="1">
    <location>
        <begin position="120"/>
        <end position="142"/>
    </location>
</feature>
<feature type="non-terminal residue" evidence="2">
    <location>
        <position position="1"/>
    </location>
</feature>
<keyword evidence="1" id="KW-0812">Transmembrane</keyword>